<dbReference type="PANTHER" id="PTHR21535">
    <property type="entry name" value="MAGNESIUM AND COBALT TRANSPORT PROTEIN/MITOCHONDRIAL IMPORT INNER MEMBRANE TRANSLOCASE SUBUNIT TIM8"/>
    <property type="match status" value="1"/>
</dbReference>
<dbReference type="AlphaFoldDB" id="A0A2T9ZL31"/>
<evidence type="ECO:0000256" key="2">
    <source>
        <dbReference type="ARBA" id="ARBA00022692"/>
    </source>
</evidence>
<keyword evidence="7" id="KW-1185">Reference proteome</keyword>
<evidence type="ECO:0000256" key="4">
    <source>
        <dbReference type="ARBA" id="ARBA00023136"/>
    </source>
</evidence>
<dbReference type="InterPro" id="IPR002523">
    <property type="entry name" value="MgTranspt_CorA/ZnTranspt_ZntB"/>
</dbReference>
<proteinExistence type="predicted"/>
<dbReference type="GO" id="GO:0015095">
    <property type="term" value="F:magnesium ion transmembrane transporter activity"/>
    <property type="evidence" value="ECO:0007669"/>
    <property type="project" value="TreeGrafter"/>
</dbReference>
<protein>
    <recommendedName>
        <fullName evidence="8">Magnesium transporter</fullName>
    </recommendedName>
</protein>
<dbReference type="Gene3D" id="1.20.58.340">
    <property type="entry name" value="Magnesium transport protein CorA, transmembrane region"/>
    <property type="match status" value="1"/>
</dbReference>
<dbReference type="GO" id="GO:0016020">
    <property type="term" value="C:membrane"/>
    <property type="evidence" value="ECO:0007669"/>
    <property type="project" value="UniProtKB-SubCell"/>
</dbReference>
<dbReference type="EMBL" id="MBFS01000021">
    <property type="protein sequence ID" value="PVV05260.1"/>
    <property type="molecule type" value="Genomic_DNA"/>
</dbReference>
<organism evidence="6 7">
    <name type="scientific">Smittium megazygosporum</name>
    <dbReference type="NCBI Taxonomy" id="133381"/>
    <lineage>
        <taxon>Eukaryota</taxon>
        <taxon>Fungi</taxon>
        <taxon>Fungi incertae sedis</taxon>
        <taxon>Zoopagomycota</taxon>
        <taxon>Kickxellomycotina</taxon>
        <taxon>Harpellomycetes</taxon>
        <taxon>Harpellales</taxon>
        <taxon>Legeriomycetaceae</taxon>
        <taxon>Smittium</taxon>
    </lineage>
</organism>
<gene>
    <name evidence="6" type="ORF">BB560_000229</name>
</gene>
<sequence length="170" mass="18649">MQDRSLISHDSISSIPKNFLLKNNLSTAFKPINDRESKVLDSLKNEIYSLQTCISGFKELLWLYSDTLDHVLSMMTLSSQSELILSRTHSNFIGSISLSLGTSSEKVGNVGNILTLVTAASTPFAIVSGLFGMNVKVPGGDLENYYMFTGIVLLCLVIGVFLVLILRKLL</sequence>
<keyword evidence="2 5" id="KW-0812">Transmembrane</keyword>
<evidence type="ECO:0008006" key="8">
    <source>
        <dbReference type="Google" id="ProtNLM"/>
    </source>
</evidence>
<accession>A0A2T9ZL31</accession>
<keyword evidence="3 5" id="KW-1133">Transmembrane helix</keyword>
<dbReference type="Pfam" id="PF01544">
    <property type="entry name" value="CorA"/>
    <property type="match status" value="1"/>
</dbReference>
<dbReference type="OrthoDB" id="29879at2759"/>
<dbReference type="PANTHER" id="PTHR21535:SF51">
    <property type="entry name" value="MANGANESE RESISTANCE PROTEIN MNR2"/>
    <property type="match status" value="1"/>
</dbReference>
<evidence type="ECO:0000256" key="5">
    <source>
        <dbReference type="SAM" id="Phobius"/>
    </source>
</evidence>
<reference evidence="6 7" key="1">
    <citation type="journal article" date="2018" name="MBio">
        <title>Comparative Genomics Reveals the Core Gene Toolbox for the Fungus-Insect Symbiosis.</title>
        <authorList>
            <person name="Wang Y."/>
            <person name="Stata M."/>
            <person name="Wang W."/>
            <person name="Stajich J.E."/>
            <person name="White M.M."/>
            <person name="Moncalvo J.M."/>
        </authorList>
    </citation>
    <scope>NUCLEOTIDE SEQUENCE [LARGE SCALE GENOMIC DNA]</scope>
    <source>
        <strain evidence="6 7">SC-DP-2</strain>
    </source>
</reference>
<feature type="transmembrane region" description="Helical" evidence="5">
    <location>
        <begin position="113"/>
        <end position="133"/>
    </location>
</feature>
<evidence type="ECO:0000256" key="1">
    <source>
        <dbReference type="ARBA" id="ARBA00004141"/>
    </source>
</evidence>
<dbReference type="InterPro" id="IPR045863">
    <property type="entry name" value="CorA_TM1_TM2"/>
</dbReference>
<evidence type="ECO:0000313" key="6">
    <source>
        <dbReference type="EMBL" id="PVV05260.1"/>
    </source>
</evidence>
<comment type="caution">
    <text evidence="6">The sequence shown here is derived from an EMBL/GenBank/DDBJ whole genome shotgun (WGS) entry which is preliminary data.</text>
</comment>
<dbReference type="Proteomes" id="UP000245609">
    <property type="component" value="Unassembled WGS sequence"/>
</dbReference>
<evidence type="ECO:0000256" key="3">
    <source>
        <dbReference type="ARBA" id="ARBA00022989"/>
    </source>
</evidence>
<name>A0A2T9ZL31_9FUNG</name>
<feature type="transmembrane region" description="Helical" evidence="5">
    <location>
        <begin position="145"/>
        <end position="166"/>
    </location>
</feature>
<comment type="subcellular location">
    <subcellularLocation>
        <location evidence="1">Membrane</location>
        <topology evidence="1">Multi-pass membrane protein</topology>
    </subcellularLocation>
</comment>
<dbReference type="SUPFAM" id="SSF144083">
    <property type="entry name" value="Magnesium transport protein CorA, transmembrane region"/>
    <property type="match status" value="1"/>
</dbReference>
<keyword evidence="4 5" id="KW-0472">Membrane</keyword>
<dbReference type="GO" id="GO:0010961">
    <property type="term" value="P:intracellular magnesium ion homeostasis"/>
    <property type="evidence" value="ECO:0007669"/>
    <property type="project" value="TreeGrafter"/>
</dbReference>
<evidence type="ECO:0000313" key="7">
    <source>
        <dbReference type="Proteomes" id="UP000245609"/>
    </source>
</evidence>